<dbReference type="PANTHER" id="PTHR33603:SF1">
    <property type="entry name" value="RIBOSOMAL RNA LARGE SUBUNIT METHYLTRANSFERASE H"/>
    <property type="match status" value="1"/>
</dbReference>
<dbReference type="PANTHER" id="PTHR33603">
    <property type="entry name" value="METHYLTRANSFERASE"/>
    <property type="match status" value="1"/>
</dbReference>
<dbReference type="EMBL" id="FUWW01000003">
    <property type="protein sequence ID" value="SJZ40581.1"/>
    <property type="molecule type" value="Genomic_DNA"/>
</dbReference>
<protein>
    <recommendedName>
        <fullName evidence="7">Ribosomal RNA large subunit methyltransferase H</fullName>
        <ecNumber evidence="7">2.1.1.177</ecNumber>
    </recommendedName>
    <alternativeName>
        <fullName evidence="7">23S rRNA (pseudouridine1915-N3)-methyltransferase</fullName>
    </alternativeName>
    <alternativeName>
        <fullName evidence="7">23S rRNA m3Psi1915 methyltransferase</fullName>
    </alternativeName>
    <alternativeName>
        <fullName evidence="7">rRNA (pseudouridine-N3-)-methyltransferase RlmH</fullName>
    </alternativeName>
</protein>
<keyword evidence="3 7" id="KW-0489">Methyltransferase</keyword>
<evidence type="ECO:0000313" key="9">
    <source>
        <dbReference type="Proteomes" id="UP000190657"/>
    </source>
</evidence>
<comment type="similarity">
    <text evidence="6 7">Belongs to the RNA methyltransferase RlmH family.</text>
</comment>
<dbReference type="InterPro" id="IPR029028">
    <property type="entry name" value="Alpha/beta_knot_MTases"/>
</dbReference>
<dbReference type="STRING" id="290054.SAMN02745114_00445"/>
<feature type="binding site" evidence="7">
    <location>
        <begin position="128"/>
        <end position="133"/>
    </location>
    <ligand>
        <name>S-adenosyl-L-methionine</name>
        <dbReference type="ChEBI" id="CHEBI:59789"/>
    </ligand>
</feature>
<keyword evidence="9" id="KW-1185">Reference proteome</keyword>
<comment type="subcellular location">
    <subcellularLocation>
        <location evidence="7">Cytoplasm</location>
    </subcellularLocation>
</comment>
<comment type="subunit">
    <text evidence="7">Homodimer.</text>
</comment>
<comment type="catalytic activity">
    <reaction evidence="7">
        <text>pseudouridine(1915) in 23S rRNA + S-adenosyl-L-methionine = N(3)-methylpseudouridine(1915) in 23S rRNA + S-adenosyl-L-homocysteine + H(+)</text>
        <dbReference type="Rhea" id="RHEA:42752"/>
        <dbReference type="Rhea" id="RHEA-COMP:10221"/>
        <dbReference type="Rhea" id="RHEA-COMP:10222"/>
        <dbReference type="ChEBI" id="CHEBI:15378"/>
        <dbReference type="ChEBI" id="CHEBI:57856"/>
        <dbReference type="ChEBI" id="CHEBI:59789"/>
        <dbReference type="ChEBI" id="CHEBI:65314"/>
        <dbReference type="ChEBI" id="CHEBI:74486"/>
        <dbReference type="EC" id="2.1.1.177"/>
    </reaction>
</comment>
<keyword evidence="2 7" id="KW-0698">rRNA processing</keyword>
<dbReference type="CDD" id="cd18081">
    <property type="entry name" value="RlmH-like"/>
    <property type="match status" value="1"/>
</dbReference>
<dbReference type="Gene3D" id="3.40.1280.10">
    <property type="match status" value="1"/>
</dbReference>
<evidence type="ECO:0000256" key="1">
    <source>
        <dbReference type="ARBA" id="ARBA00022490"/>
    </source>
</evidence>
<evidence type="ECO:0000256" key="2">
    <source>
        <dbReference type="ARBA" id="ARBA00022552"/>
    </source>
</evidence>
<dbReference type="AlphaFoldDB" id="A0A1T4KDW2"/>
<gene>
    <name evidence="7" type="primary">rlmH</name>
    <name evidence="8" type="ORF">SAMN02745114_00445</name>
</gene>
<proteinExistence type="inferred from homology"/>
<evidence type="ECO:0000313" key="8">
    <source>
        <dbReference type="EMBL" id="SJZ40581.1"/>
    </source>
</evidence>
<accession>A0A1T4KDW2</accession>
<sequence>MIKVTVIAVGKLKEKYLRDACEEYLKRLGTYSKVSVVEVNEERCSDNPSESEIENVKQKEGRRIIAKIPKGSFIVPMCIEGTQFSSEDFAKKIEATAVAGNSDITFIIGGSFGLSDEVKSLGKLKLSFGKLTLPHQLMRVVLLEQIYRAFSILNNSKYHK</sequence>
<dbReference type="GO" id="GO:0005737">
    <property type="term" value="C:cytoplasm"/>
    <property type="evidence" value="ECO:0007669"/>
    <property type="project" value="UniProtKB-SubCell"/>
</dbReference>
<comment type="caution">
    <text evidence="7">Lacks conserved residue(s) required for the propagation of feature annotation.</text>
</comment>
<dbReference type="EC" id="2.1.1.177" evidence="7"/>
<evidence type="ECO:0000256" key="3">
    <source>
        <dbReference type="ARBA" id="ARBA00022603"/>
    </source>
</evidence>
<keyword evidence="1 7" id="KW-0963">Cytoplasm</keyword>
<keyword evidence="5 7" id="KW-0949">S-adenosyl-L-methionine</keyword>
<dbReference type="PIRSF" id="PIRSF004505">
    <property type="entry name" value="MT_bac"/>
    <property type="match status" value="1"/>
</dbReference>
<evidence type="ECO:0000256" key="5">
    <source>
        <dbReference type="ARBA" id="ARBA00022691"/>
    </source>
</evidence>
<feature type="binding site" evidence="7">
    <location>
        <position position="109"/>
    </location>
    <ligand>
        <name>S-adenosyl-L-methionine</name>
        <dbReference type="ChEBI" id="CHEBI:59789"/>
    </ligand>
</feature>
<evidence type="ECO:0000256" key="6">
    <source>
        <dbReference type="ARBA" id="ARBA00038303"/>
    </source>
</evidence>
<organism evidence="8 9">
    <name type="scientific">Eubacterium coprostanoligenes</name>
    <dbReference type="NCBI Taxonomy" id="290054"/>
    <lineage>
        <taxon>Bacteria</taxon>
        <taxon>Bacillati</taxon>
        <taxon>Bacillota</taxon>
        <taxon>Clostridia</taxon>
        <taxon>Eubacteriales</taxon>
        <taxon>Eubacteriaceae</taxon>
        <taxon>Eubacterium</taxon>
    </lineage>
</organism>
<dbReference type="InterPro" id="IPR029026">
    <property type="entry name" value="tRNA_m1G_MTases_N"/>
</dbReference>
<dbReference type="Proteomes" id="UP000190657">
    <property type="component" value="Unassembled WGS sequence"/>
</dbReference>
<dbReference type="SUPFAM" id="SSF75217">
    <property type="entry name" value="alpha/beta knot"/>
    <property type="match status" value="1"/>
</dbReference>
<reference evidence="8 9" key="1">
    <citation type="submission" date="2017-02" db="EMBL/GenBank/DDBJ databases">
        <authorList>
            <person name="Peterson S.W."/>
        </authorList>
    </citation>
    <scope>NUCLEOTIDE SEQUENCE [LARGE SCALE GENOMIC DNA]</scope>
    <source>
        <strain evidence="8 9">ATCC 51222</strain>
    </source>
</reference>
<name>A0A1T4KDW2_9FIRM</name>
<dbReference type="NCBIfam" id="NF000985">
    <property type="entry name" value="PRK00103.1-3"/>
    <property type="match status" value="1"/>
</dbReference>
<comment type="function">
    <text evidence="7">Specifically methylates the pseudouridine at position 1915 (m3Psi1915) in 23S rRNA.</text>
</comment>
<keyword evidence="4 7" id="KW-0808">Transferase</keyword>
<dbReference type="HAMAP" id="MF_00658">
    <property type="entry name" value="23SrRNA_methyltr_H"/>
    <property type="match status" value="1"/>
</dbReference>
<dbReference type="Pfam" id="PF02590">
    <property type="entry name" value="SPOUT_MTase"/>
    <property type="match status" value="1"/>
</dbReference>
<evidence type="ECO:0000256" key="7">
    <source>
        <dbReference type="HAMAP-Rule" id="MF_00658"/>
    </source>
</evidence>
<dbReference type="NCBIfam" id="TIGR00246">
    <property type="entry name" value="tRNA_RlmH_YbeA"/>
    <property type="match status" value="1"/>
</dbReference>
<dbReference type="InterPro" id="IPR003742">
    <property type="entry name" value="RlmH-like"/>
</dbReference>
<evidence type="ECO:0000256" key="4">
    <source>
        <dbReference type="ARBA" id="ARBA00022679"/>
    </source>
</evidence>
<dbReference type="GO" id="GO:0070038">
    <property type="term" value="F:rRNA (pseudouridine-N3-)-methyltransferase activity"/>
    <property type="evidence" value="ECO:0007669"/>
    <property type="project" value="UniProtKB-UniRule"/>
</dbReference>